<dbReference type="Gene3D" id="3.30.700.10">
    <property type="entry name" value="Glycoprotein, Type 4 Pilin"/>
    <property type="match status" value="1"/>
</dbReference>
<protein>
    <submittedName>
        <fullName evidence="1">Type IV pilin protein</fullName>
    </submittedName>
</protein>
<dbReference type="Proteomes" id="UP001575105">
    <property type="component" value="Unassembled WGS sequence"/>
</dbReference>
<sequence>MSVRRARAFTLIELLVVLAIMALLVGILLPSPRVLFSCADVGNRKRSGFPHAFRER</sequence>
<keyword evidence="2" id="KW-1185">Reference proteome</keyword>
<dbReference type="Pfam" id="PF07963">
    <property type="entry name" value="N_methyl"/>
    <property type="match status" value="1"/>
</dbReference>
<name>A0ABV4U768_9BACT</name>
<dbReference type="InterPro" id="IPR045584">
    <property type="entry name" value="Pilin-like"/>
</dbReference>
<evidence type="ECO:0000313" key="2">
    <source>
        <dbReference type="Proteomes" id="UP001575105"/>
    </source>
</evidence>
<dbReference type="EMBL" id="JBGUBD010000007">
    <property type="protein sequence ID" value="MFA9479152.1"/>
    <property type="molecule type" value="Genomic_DNA"/>
</dbReference>
<dbReference type="RefSeq" id="WP_425346079.1">
    <property type="nucleotide sequence ID" value="NZ_JBGUBD010000007.1"/>
</dbReference>
<dbReference type="NCBIfam" id="TIGR02532">
    <property type="entry name" value="IV_pilin_GFxxxE"/>
    <property type="match status" value="1"/>
</dbReference>
<proteinExistence type="predicted"/>
<dbReference type="InterPro" id="IPR012902">
    <property type="entry name" value="N_methyl_site"/>
</dbReference>
<accession>A0ABV4U768</accession>
<comment type="caution">
    <text evidence="1">The sequence shown here is derived from an EMBL/GenBank/DDBJ whole genome shotgun (WGS) entry which is preliminary data.</text>
</comment>
<gene>
    <name evidence="1" type="ORF">ACERK3_12740</name>
</gene>
<organism evidence="1 2">
    <name type="scientific">Natronomicrosphaera hydrolytica</name>
    <dbReference type="NCBI Taxonomy" id="3242702"/>
    <lineage>
        <taxon>Bacteria</taxon>
        <taxon>Pseudomonadati</taxon>
        <taxon>Planctomycetota</taxon>
        <taxon>Phycisphaerae</taxon>
        <taxon>Phycisphaerales</taxon>
        <taxon>Phycisphaeraceae</taxon>
        <taxon>Natronomicrosphaera</taxon>
    </lineage>
</organism>
<evidence type="ECO:0000313" key="1">
    <source>
        <dbReference type="EMBL" id="MFA9479152.1"/>
    </source>
</evidence>
<dbReference type="SUPFAM" id="SSF54523">
    <property type="entry name" value="Pili subunits"/>
    <property type="match status" value="1"/>
</dbReference>
<reference evidence="1 2" key="1">
    <citation type="submission" date="2024-08" db="EMBL/GenBank/DDBJ databases">
        <title>Whole-genome sequencing of halo(alkali)philic microorganisms from hypersaline lakes.</title>
        <authorList>
            <person name="Sorokin D.Y."/>
            <person name="Merkel A.Y."/>
            <person name="Messina E."/>
            <person name="Yakimov M."/>
        </authorList>
    </citation>
    <scope>NUCLEOTIDE SEQUENCE [LARGE SCALE GENOMIC DNA]</scope>
    <source>
        <strain evidence="1 2">AB-hyl4</strain>
    </source>
</reference>